<organism evidence="1 2">
    <name type="scientific">Gigaspora margarita</name>
    <dbReference type="NCBI Taxonomy" id="4874"/>
    <lineage>
        <taxon>Eukaryota</taxon>
        <taxon>Fungi</taxon>
        <taxon>Fungi incertae sedis</taxon>
        <taxon>Mucoromycota</taxon>
        <taxon>Glomeromycotina</taxon>
        <taxon>Glomeromycetes</taxon>
        <taxon>Diversisporales</taxon>
        <taxon>Gigasporaceae</taxon>
        <taxon>Gigaspora</taxon>
    </lineage>
</organism>
<feature type="non-terminal residue" evidence="1">
    <location>
        <position position="85"/>
    </location>
</feature>
<keyword evidence="2" id="KW-1185">Reference proteome</keyword>
<comment type="caution">
    <text evidence="1">The sequence shown here is derived from an EMBL/GenBank/DDBJ whole genome shotgun (WGS) entry which is preliminary data.</text>
</comment>
<accession>A0ABN7XCC1</accession>
<sequence length="85" mass="9730">EVRIGRISAENWNILHQRHSQFTSRPATNVLLHTTHIVGFKENAQRINRIICNLLSIYPNKFLISQAVDNINYTSSTPSAPWNTT</sequence>
<reference evidence="1 2" key="1">
    <citation type="submission" date="2021-06" db="EMBL/GenBank/DDBJ databases">
        <authorList>
            <person name="Kallberg Y."/>
            <person name="Tangrot J."/>
            <person name="Rosling A."/>
        </authorList>
    </citation>
    <scope>NUCLEOTIDE SEQUENCE [LARGE SCALE GENOMIC DNA]</scope>
    <source>
        <strain evidence="1 2">120-4 pot B 10/14</strain>
    </source>
</reference>
<feature type="non-terminal residue" evidence="1">
    <location>
        <position position="1"/>
    </location>
</feature>
<dbReference type="EMBL" id="CAJVQB010103942">
    <property type="protein sequence ID" value="CAG8851028.1"/>
    <property type="molecule type" value="Genomic_DNA"/>
</dbReference>
<evidence type="ECO:0000313" key="2">
    <source>
        <dbReference type="Proteomes" id="UP000789901"/>
    </source>
</evidence>
<dbReference type="Proteomes" id="UP000789901">
    <property type="component" value="Unassembled WGS sequence"/>
</dbReference>
<proteinExistence type="predicted"/>
<gene>
    <name evidence="1" type="ORF">GMARGA_LOCUS40520</name>
</gene>
<protein>
    <submittedName>
        <fullName evidence="1">27195_t:CDS:1</fullName>
    </submittedName>
</protein>
<evidence type="ECO:0000313" key="1">
    <source>
        <dbReference type="EMBL" id="CAG8851028.1"/>
    </source>
</evidence>
<name>A0ABN7XCC1_GIGMA</name>